<evidence type="ECO:0000256" key="1">
    <source>
        <dbReference type="ARBA" id="ARBA00006817"/>
    </source>
</evidence>
<organism evidence="3 4">
    <name type="scientific">Catenulispora yoronensis</name>
    <dbReference type="NCBI Taxonomy" id="450799"/>
    <lineage>
        <taxon>Bacteria</taxon>
        <taxon>Bacillati</taxon>
        <taxon>Actinomycetota</taxon>
        <taxon>Actinomycetes</taxon>
        <taxon>Catenulisporales</taxon>
        <taxon>Catenulisporaceae</taxon>
        <taxon>Catenulispora</taxon>
    </lineage>
</organism>
<dbReference type="InterPro" id="IPR013538">
    <property type="entry name" value="ASHA1/2-like_C"/>
</dbReference>
<proteinExistence type="inferred from homology"/>
<dbReference type="CDD" id="cd07814">
    <property type="entry name" value="SRPBCC_CalC_Aha1-like"/>
    <property type="match status" value="1"/>
</dbReference>
<accession>A0ABN2VAK5</accession>
<reference evidence="4" key="1">
    <citation type="journal article" date="2019" name="Int. J. Syst. Evol. Microbiol.">
        <title>The Global Catalogue of Microorganisms (GCM) 10K type strain sequencing project: providing services to taxonomists for standard genome sequencing and annotation.</title>
        <authorList>
            <consortium name="The Broad Institute Genomics Platform"/>
            <consortium name="The Broad Institute Genome Sequencing Center for Infectious Disease"/>
            <person name="Wu L."/>
            <person name="Ma J."/>
        </authorList>
    </citation>
    <scope>NUCLEOTIDE SEQUENCE [LARGE SCALE GENOMIC DNA]</scope>
    <source>
        <strain evidence="4">JCM 16014</strain>
    </source>
</reference>
<evidence type="ECO:0000313" key="4">
    <source>
        <dbReference type="Proteomes" id="UP001500751"/>
    </source>
</evidence>
<evidence type="ECO:0000313" key="3">
    <source>
        <dbReference type="EMBL" id="GAA2057495.1"/>
    </source>
</evidence>
<keyword evidence="4" id="KW-1185">Reference proteome</keyword>
<dbReference type="Proteomes" id="UP001500751">
    <property type="component" value="Unassembled WGS sequence"/>
</dbReference>
<dbReference type="Pfam" id="PF08327">
    <property type="entry name" value="AHSA1"/>
    <property type="match status" value="1"/>
</dbReference>
<evidence type="ECO:0000259" key="2">
    <source>
        <dbReference type="Pfam" id="PF08327"/>
    </source>
</evidence>
<comment type="similarity">
    <text evidence="1">Belongs to the AHA1 family.</text>
</comment>
<dbReference type="InterPro" id="IPR023393">
    <property type="entry name" value="START-like_dom_sf"/>
</dbReference>
<dbReference type="SUPFAM" id="SSF55961">
    <property type="entry name" value="Bet v1-like"/>
    <property type="match status" value="1"/>
</dbReference>
<dbReference type="EMBL" id="BAAAQN010000067">
    <property type="protein sequence ID" value="GAA2057495.1"/>
    <property type="molecule type" value="Genomic_DNA"/>
</dbReference>
<gene>
    <name evidence="3" type="ORF">GCM10009839_78690</name>
</gene>
<name>A0ABN2VAK5_9ACTN</name>
<feature type="domain" description="Activator of Hsp90 ATPase homologue 1/2-like C-terminal" evidence="2">
    <location>
        <begin position="14"/>
        <end position="132"/>
    </location>
</feature>
<dbReference type="RefSeq" id="WP_344670819.1">
    <property type="nucleotide sequence ID" value="NZ_BAAAQN010000067.1"/>
</dbReference>
<comment type="caution">
    <text evidence="3">The sequence shown here is derived from an EMBL/GenBank/DDBJ whole genome shotgun (WGS) entry which is preliminary data.</text>
</comment>
<protein>
    <recommendedName>
        <fullName evidence="2">Activator of Hsp90 ATPase homologue 1/2-like C-terminal domain-containing protein</fullName>
    </recommendedName>
</protein>
<sequence>MTDFITVAVTRVIDAPAAKTWRATTEAPHFEQWFGAEPGTARIDLRVDGTWSAIVEREGVEGELTGRYLEVVENHRVVMTVPNGPETLEVAFDVTDLGDGRSEATSSTRVAAEAKPVVEETAGGILAEIAKIAEAL</sequence>
<dbReference type="Gene3D" id="3.30.530.20">
    <property type="match status" value="1"/>
</dbReference>